<dbReference type="InterPro" id="IPR015424">
    <property type="entry name" value="PyrdxlP-dep_Trfase"/>
</dbReference>
<organism evidence="7 8">
    <name type="scientific">Streptantibioticus ferralitis</name>
    <dbReference type="NCBI Taxonomy" id="236510"/>
    <lineage>
        <taxon>Bacteria</taxon>
        <taxon>Bacillati</taxon>
        <taxon>Actinomycetota</taxon>
        <taxon>Actinomycetes</taxon>
        <taxon>Kitasatosporales</taxon>
        <taxon>Streptomycetaceae</taxon>
        <taxon>Streptantibioticus</taxon>
    </lineage>
</organism>
<dbReference type="SUPFAM" id="SSF53383">
    <property type="entry name" value="PLP-dependent transferases"/>
    <property type="match status" value="1"/>
</dbReference>
<dbReference type="GO" id="GO:0008483">
    <property type="term" value="F:transaminase activity"/>
    <property type="evidence" value="ECO:0007669"/>
    <property type="project" value="UniProtKB-KW"/>
</dbReference>
<comment type="similarity">
    <text evidence="1">In the C-terminal section; belongs to the class-I pyridoxal-phosphate-dependent aminotransferase family.</text>
</comment>
<dbReference type="RefSeq" id="WP_275808467.1">
    <property type="nucleotide sequence ID" value="NZ_BAAANM010000008.1"/>
</dbReference>
<dbReference type="InterPro" id="IPR036388">
    <property type="entry name" value="WH-like_DNA-bd_sf"/>
</dbReference>
<evidence type="ECO:0000313" key="7">
    <source>
        <dbReference type="EMBL" id="MDF2254998.1"/>
    </source>
</evidence>
<keyword evidence="7" id="KW-0032">Aminotransferase</keyword>
<evidence type="ECO:0000256" key="4">
    <source>
        <dbReference type="ARBA" id="ARBA00023125"/>
    </source>
</evidence>
<evidence type="ECO:0000313" key="8">
    <source>
        <dbReference type="Proteomes" id="UP001220022"/>
    </source>
</evidence>
<reference evidence="7 8" key="1">
    <citation type="submission" date="2023-03" db="EMBL/GenBank/DDBJ databases">
        <title>Draft genome sequence of type strain Streptomyces ferralitis JCM 14344.</title>
        <authorList>
            <person name="Klaysubun C."/>
            <person name="Duangmal K."/>
        </authorList>
    </citation>
    <scope>NUCLEOTIDE SEQUENCE [LARGE SCALE GENOMIC DNA]</scope>
    <source>
        <strain evidence="7 8">JCM 14344</strain>
    </source>
</reference>
<dbReference type="SUPFAM" id="SSF46785">
    <property type="entry name" value="Winged helix' DNA-binding domain"/>
    <property type="match status" value="1"/>
</dbReference>
<dbReference type="PANTHER" id="PTHR46577">
    <property type="entry name" value="HTH-TYPE TRANSCRIPTIONAL REGULATORY PROTEIN GABR"/>
    <property type="match status" value="1"/>
</dbReference>
<sequence length="472" mass="48969">MLDLLIAVDRERGDLARQLTAALRDGVRAGRLGGGSRLPSTRVLAADLGVSRGVVVEAYAQLVAEGYLTSRRGSGTRVANGVSQAAPPQPGAGITLVPAVRYDLKPGTPDLAAFPRTAWLAATRQALADARHSHLGYGDPAGLPELRAELAAYLGRVRAAVAAPERVVVVSGVAQSLALLATVLAARGHRRLAVEDPGSPGALALLRAHGFDPVGVPVDAEGMDVAKLADSGATVALVTPAHQYPTGVVLSPRRRAALAEWAGAVDGLVLEDDYDAEFRYDREPVGCLQGLAPDRVVHLGSLSKALAPGLRLGWAVVPEWLVGEFREAKRYADLGTGALDQLAFAGLLTSGAYDRHLRAMRGRYRARRDALVEALARRLPAADVRGVAAGLHLYLDLPRDAAEAAVVTACAERGLGVEAVAPMRLTPGGPALVLGYAGHSQRHLALAAGLLGEAVAACAPVTTSRRGAGQPG</sequence>
<dbReference type="InterPro" id="IPR051446">
    <property type="entry name" value="HTH_trans_reg/aminotransferase"/>
</dbReference>
<keyword evidence="7" id="KW-0808">Transferase</keyword>
<name>A0ABT5YU33_9ACTN</name>
<dbReference type="CDD" id="cd07377">
    <property type="entry name" value="WHTH_GntR"/>
    <property type="match status" value="1"/>
</dbReference>
<dbReference type="Proteomes" id="UP001220022">
    <property type="component" value="Unassembled WGS sequence"/>
</dbReference>
<keyword evidence="3" id="KW-0805">Transcription regulation</keyword>
<keyword evidence="8" id="KW-1185">Reference proteome</keyword>
<dbReference type="Gene3D" id="1.10.10.10">
    <property type="entry name" value="Winged helix-like DNA-binding domain superfamily/Winged helix DNA-binding domain"/>
    <property type="match status" value="1"/>
</dbReference>
<dbReference type="PROSITE" id="PS50949">
    <property type="entry name" value="HTH_GNTR"/>
    <property type="match status" value="1"/>
</dbReference>
<dbReference type="SMART" id="SM00345">
    <property type="entry name" value="HTH_GNTR"/>
    <property type="match status" value="1"/>
</dbReference>
<keyword evidence="4" id="KW-0238">DNA-binding</keyword>
<dbReference type="PANTHER" id="PTHR46577:SF1">
    <property type="entry name" value="HTH-TYPE TRANSCRIPTIONAL REGULATORY PROTEIN GABR"/>
    <property type="match status" value="1"/>
</dbReference>
<proteinExistence type="inferred from homology"/>
<dbReference type="InterPro" id="IPR036390">
    <property type="entry name" value="WH_DNA-bd_sf"/>
</dbReference>
<dbReference type="InterPro" id="IPR015421">
    <property type="entry name" value="PyrdxlP-dep_Trfase_major"/>
</dbReference>
<evidence type="ECO:0000259" key="6">
    <source>
        <dbReference type="PROSITE" id="PS50949"/>
    </source>
</evidence>
<evidence type="ECO:0000256" key="2">
    <source>
        <dbReference type="ARBA" id="ARBA00022898"/>
    </source>
</evidence>
<comment type="caution">
    <text evidence="7">The sequence shown here is derived from an EMBL/GenBank/DDBJ whole genome shotgun (WGS) entry which is preliminary data.</text>
</comment>
<feature type="domain" description="HTH gntR-type" evidence="6">
    <location>
        <begin position="13"/>
        <end position="81"/>
    </location>
</feature>
<evidence type="ECO:0000256" key="1">
    <source>
        <dbReference type="ARBA" id="ARBA00005384"/>
    </source>
</evidence>
<evidence type="ECO:0000256" key="3">
    <source>
        <dbReference type="ARBA" id="ARBA00023015"/>
    </source>
</evidence>
<accession>A0ABT5YU33</accession>
<keyword evidence="2" id="KW-0663">Pyridoxal phosphate</keyword>
<dbReference type="Pfam" id="PF00392">
    <property type="entry name" value="GntR"/>
    <property type="match status" value="1"/>
</dbReference>
<dbReference type="EMBL" id="JARHTQ010000002">
    <property type="protein sequence ID" value="MDF2254998.1"/>
    <property type="molecule type" value="Genomic_DNA"/>
</dbReference>
<protein>
    <submittedName>
        <fullName evidence="7">PLP-dependent aminotransferase family protein</fullName>
    </submittedName>
</protein>
<dbReference type="PRINTS" id="PR00035">
    <property type="entry name" value="HTHGNTR"/>
</dbReference>
<dbReference type="Pfam" id="PF00155">
    <property type="entry name" value="Aminotran_1_2"/>
    <property type="match status" value="1"/>
</dbReference>
<dbReference type="CDD" id="cd00609">
    <property type="entry name" value="AAT_like"/>
    <property type="match status" value="1"/>
</dbReference>
<keyword evidence="5" id="KW-0804">Transcription</keyword>
<dbReference type="InterPro" id="IPR000524">
    <property type="entry name" value="Tscrpt_reg_HTH_GntR"/>
</dbReference>
<dbReference type="InterPro" id="IPR004839">
    <property type="entry name" value="Aminotransferase_I/II_large"/>
</dbReference>
<evidence type="ECO:0000256" key="5">
    <source>
        <dbReference type="ARBA" id="ARBA00023163"/>
    </source>
</evidence>
<dbReference type="Gene3D" id="3.40.640.10">
    <property type="entry name" value="Type I PLP-dependent aspartate aminotransferase-like (Major domain)"/>
    <property type="match status" value="1"/>
</dbReference>
<gene>
    <name evidence="7" type="ORF">P2L57_04405</name>
</gene>